<sequence>MARHGCGPRRRRQQNPLKMANAHLAAAANHLRRAVQYTGVYKLIPLAKSDSRLMALPPEIRLLIYEYVLGHRTIHIERGEDIGWHYFVCRGENGTHSELAVGEIWAGHRGHGYDVPGEGNGNSWQSTIPACRFAYRSSLGAVVRNCSATRWFIEAESEQDSREVLLHLDLLSVNRLVHYEAAQLVYRTTIFAFREVDAFREFADKEGQLASRVPNLVLYVEPRGRRMHLWNEWLREQIYSDYEGLEILSVFSSVQKLQIVVGGSKPLDEQCLWTVYGLFALCKLGVREVSVDVSLCSGDRDGAGRFARVLEGKLRQLWDDEAEREMGELEVEYASSPVGMVNASMVEGSRCIFPG</sequence>
<evidence type="ECO:0000259" key="1">
    <source>
        <dbReference type="Pfam" id="PF24864"/>
    </source>
</evidence>
<dbReference type="RefSeq" id="XP_070897766.1">
    <property type="nucleotide sequence ID" value="XM_071040519.1"/>
</dbReference>
<gene>
    <name evidence="2" type="ORF">BJX68DRAFT_239369</name>
</gene>
<evidence type="ECO:0000313" key="3">
    <source>
        <dbReference type="Proteomes" id="UP001610444"/>
    </source>
</evidence>
<keyword evidence="3" id="KW-1185">Reference proteome</keyword>
<comment type="caution">
    <text evidence="2">The sequence shown here is derived from an EMBL/GenBank/DDBJ whole genome shotgun (WGS) entry which is preliminary data.</text>
</comment>
<reference evidence="2 3" key="1">
    <citation type="submission" date="2024-07" db="EMBL/GenBank/DDBJ databases">
        <title>Section-level genome sequencing and comparative genomics of Aspergillus sections Usti and Cavernicolus.</title>
        <authorList>
            <consortium name="Lawrence Berkeley National Laboratory"/>
            <person name="Nybo J.L."/>
            <person name="Vesth T.C."/>
            <person name="Theobald S."/>
            <person name="Frisvad J.C."/>
            <person name="Larsen T.O."/>
            <person name="Kjaerboelling I."/>
            <person name="Rothschild-Mancinelli K."/>
            <person name="Lyhne E.K."/>
            <person name="Kogle M.E."/>
            <person name="Barry K."/>
            <person name="Clum A."/>
            <person name="Na H."/>
            <person name="Ledsgaard L."/>
            <person name="Lin J."/>
            <person name="Lipzen A."/>
            <person name="Kuo A."/>
            <person name="Riley R."/>
            <person name="Mondo S."/>
            <person name="LaButti K."/>
            <person name="Haridas S."/>
            <person name="Pangalinan J."/>
            <person name="Salamov A.A."/>
            <person name="Simmons B.A."/>
            <person name="Magnuson J.K."/>
            <person name="Chen J."/>
            <person name="Drula E."/>
            <person name="Henrissat B."/>
            <person name="Wiebenga A."/>
            <person name="Lubbers R.J."/>
            <person name="Gomes A.C."/>
            <person name="Macurrencykelacurrency M.R."/>
            <person name="Stajich J."/>
            <person name="Grigoriev I.V."/>
            <person name="Mortensen U.H."/>
            <person name="De vries R.P."/>
            <person name="Baker S.E."/>
            <person name="Andersen M.R."/>
        </authorList>
    </citation>
    <scope>NUCLEOTIDE SEQUENCE [LARGE SCALE GENOMIC DNA]</scope>
    <source>
        <strain evidence="2 3">CBS 756.74</strain>
    </source>
</reference>
<dbReference type="GeneID" id="98155683"/>
<name>A0ABR4K5K0_9EURO</name>
<dbReference type="InterPro" id="IPR056632">
    <property type="entry name" value="DUF7730"/>
</dbReference>
<organism evidence="2 3">
    <name type="scientific">Aspergillus pseudodeflectus</name>
    <dbReference type="NCBI Taxonomy" id="176178"/>
    <lineage>
        <taxon>Eukaryota</taxon>
        <taxon>Fungi</taxon>
        <taxon>Dikarya</taxon>
        <taxon>Ascomycota</taxon>
        <taxon>Pezizomycotina</taxon>
        <taxon>Eurotiomycetes</taxon>
        <taxon>Eurotiomycetidae</taxon>
        <taxon>Eurotiales</taxon>
        <taxon>Aspergillaceae</taxon>
        <taxon>Aspergillus</taxon>
        <taxon>Aspergillus subgen. Nidulantes</taxon>
    </lineage>
</organism>
<evidence type="ECO:0000313" key="2">
    <source>
        <dbReference type="EMBL" id="KAL2847585.1"/>
    </source>
</evidence>
<dbReference type="PANTHER" id="PTHR38790">
    <property type="entry name" value="2EXR DOMAIN-CONTAINING PROTEIN-RELATED"/>
    <property type="match status" value="1"/>
</dbReference>
<feature type="domain" description="DUF7730" evidence="1">
    <location>
        <begin position="48"/>
        <end position="197"/>
    </location>
</feature>
<proteinExistence type="predicted"/>
<dbReference type="Pfam" id="PF24864">
    <property type="entry name" value="DUF7730"/>
    <property type="match status" value="1"/>
</dbReference>
<dbReference type="EMBL" id="JBFXLR010000028">
    <property type="protein sequence ID" value="KAL2847585.1"/>
    <property type="molecule type" value="Genomic_DNA"/>
</dbReference>
<protein>
    <recommendedName>
        <fullName evidence="1">DUF7730 domain-containing protein</fullName>
    </recommendedName>
</protein>
<accession>A0ABR4K5K0</accession>
<dbReference type="Proteomes" id="UP001610444">
    <property type="component" value="Unassembled WGS sequence"/>
</dbReference>